<proteinExistence type="predicted"/>
<comment type="caution">
    <text evidence="2">The sequence shown here is derived from an EMBL/GenBank/DDBJ whole genome shotgun (WGS) entry which is preliminary data.</text>
</comment>
<feature type="compositionally biased region" description="Pro residues" evidence="1">
    <location>
        <begin position="25"/>
        <end position="37"/>
    </location>
</feature>
<accession>A0A1Y2BLB9</accession>
<evidence type="ECO:0000313" key="3">
    <source>
        <dbReference type="Proteomes" id="UP000193986"/>
    </source>
</evidence>
<feature type="compositionally biased region" description="Polar residues" evidence="1">
    <location>
        <begin position="1"/>
        <end position="22"/>
    </location>
</feature>
<dbReference type="AlphaFoldDB" id="A0A1Y2BLB9"/>
<protein>
    <submittedName>
        <fullName evidence="2">Uncharacterized protein</fullName>
    </submittedName>
</protein>
<feature type="compositionally biased region" description="Acidic residues" evidence="1">
    <location>
        <begin position="241"/>
        <end position="251"/>
    </location>
</feature>
<feature type="compositionally biased region" description="Basic and acidic residues" evidence="1">
    <location>
        <begin position="252"/>
        <end position="272"/>
    </location>
</feature>
<sequence>MKAASQRVTRSSPSPLLRQVSTSPPSLPHAPALPPVLPDTDTDTDTDTNTNTDAEVERGSPSSLNDGLAICLFGVSREMYDIEYEEEMRKQAVMNEVLPDAEMWRKWANSEAPLRRVRGWNPDLDRYFLQLLVESEILCLANPLNAPNPSGPPGQADRIHRHASRVRRVACDRIGIERLQAYCDRVREAFEAYMMTGWRGFIHDQNGKETGSDSDEEDNQDGRDEQVRDESEGEKKLIHEQEDDEDEDEDEERGRSIERGKGSVVRDNKEPRGGVVRDTMESEDLALDLDQEGMMRIELDDVHEVDEVSNDKTRVRS</sequence>
<evidence type="ECO:0000256" key="1">
    <source>
        <dbReference type="SAM" id="MobiDB-lite"/>
    </source>
</evidence>
<reference evidence="2 3" key="1">
    <citation type="submission" date="2016-07" db="EMBL/GenBank/DDBJ databases">
        <title>Pervasive Adenine N6-methylation of Active Genes in Fungi.</title>
        <authorList>
            <consortium name="DOE Joint Genome Institute"/>
            <person name="Mondo S.J."/>
            <person name="Dannebaum R.O."/>
            <person name="Kuo R.C."/>
            <person name="Labutti K."/>
            <person name="Haridas S."/>
            <person name="Kuo A."/>
            <person name="Salamov A."/>
            <person name="Ahrendt S.R."/>
            <person name="Lipzen A."/>
            <person name="Sullivan W."/>
            <person name="Andreopoulos W.B."/>
            <person name="Clum A."/>
            <person name="Lindquist E."/>
            <person name="Daum C."/>
            <person name="Ramamoorthy G.K."/>
            <person name="Gryganskyi A."/>
            <person name="Culley D."/>
            <person name="Magnuson J.K."/>
            <person name="James T.Y."/>
            <person name="O'Malley M.A."/>
            <person name="Stajich J.E."/>
            <person name="Spatafora J.W."/>
            <person name="Visel A."/>
            <person name="Grigoriev I.V."/>
        </authorList>
    </citation>
    <scope>NUCLEOTIDE SEQUENCE [LARGE SCALE GENOMIC DNA]</scope>
    <source>
        <strain evidence="2 3">68-887.2</strain>
    </source>
</reference>
<keyword evidence="3" id="KW-1185">Reference proteome</keyword>
<gene>
    <name evidence="2" type="ORF">BCR39DRAFT_20738</name>
</gene>
<name>A0A1Y2BLB9_9TREE</name>
<organism evidence="2 3">
    <name type="scientific">Naematelia encephala</name>
    <dbReference type="NCBI Taxonomy" id="71784"/>
    <lineage>
        <taxon>Eukaryota</taxon>
        <taxon>Fungi</taxon>
        <taxon>Dikarya</taxon>
        <taxon>Basidiomycota</taxon>
        <taxon>Agaricomycotina</taxon>
        <taxon>Tremellomycetes</taxon>
        <taxon>Tremellales</taxon>
        <taxon>Naemateliaceae</taxon>
        <taxon>Naematelia</taxon>
    </lineage>
</organism>
<dbReference type="EMBL" id="MCFC01000001">
    <property type="protein sequence ID" value="ORY35563.1"/>
    <property type="molecule type" value="Genomic_DNA"/>
</dbReference>
<feature type="region of interest" description="Disordered" evidence="1">
    <location>
        <begin position="203"/>
        <end position="283"/>
    </location>
</feature>
<dbReference type="Proteomes" id="UP000193986">
    <property type="component" value="Unassembled WGS sequence"/>
</dbReference>
<evidence type="ECO:0000313" key="2">
    <source>
        <dbReference type="EMBL" id="ORY35563.1"/>
    </source>
</evidence>
<dbReference type="InParanoid" id="A0A1Y2BLB9"/>
<feature type="region of interest" description="Disordered" evidence="1">
    <location>
        <begin position="1"/>
        <end position="62"/>
    </location>
</feature>
<feature type="compositionally biased region" description="Basic and acidic residues" evidence="1">
    <location>
        <begin position="220"/>
        <end position="240"/>
    </location>
</feature>
<dbReference type="OrthoDB" id="2574883at2759"/>